<organism evidence="2 3">
    <name type="scientific">Ataeniobius toweri</name>
    <dbReference type="NCBI Taxonomy" id="208326"/>
    <lineage>
        <taxon>Eukaryota</taxon>
        <taxon>Metazoa</taxon>
        <taxon>Chordata</taxon>
        <taxon>Craniata</taxon>
        <taxon>Vertebrata</taxon>
        <taxon>Euteleostomi</taxon>
        <taxon>Actinopterygii</taxon>
        <taxon>Neopterygii</taxon>
        <taxon>Teleostei</taxon>
        <taxon>Neoteleostei</taxon>
        <taxon>Acanthomorphata</taxon>
        <taxon>Ovalentaria</taxon>
        <taxon>Atherinomorphae</taxon>
        <taxon>Cyprinodontiformes</taxon>
        <taxon>Goodeidae</taxon>
        <taxon>Ataeniobius</taxon>
    </lineage>
</organism>
<protein>
    <submittedName>
        <fullName evidence="2">Uncharacterized protein</fullName>
    </submittedName>
</protein>
<accession>A0ABU7C9P9</accession>
<keyword evidence="1" id="KW-1133">Transmembrane helix</keyword>
<keyword evidence="1" id="KW-0472">Membrane</keyword>
<keyword evidence="3" id="KW-1185">Reference proteome</keyword>
<evidence type="ECO:0000313" key="2">
    <source>
        <dbReference type="EMBL" id="MED6259697.1"/>
    </source>
</evidence>
<name>A0ABU7C9P9_9TELE</name>
<evidence type="ECO:0000313" key="3">
    <source>
        <dbReference type="Proteomes" id="UP001345963"/>
    </source>
</evidence>
<gene>
    <name evidence="2" type="ORF">ATANTOWER_028752</name>
</gene>
<feature type="transmembrane region" description="Helical" evidence="1">
    <location>
        <begin position="20"/>
        <end position="37"/>
    </location>
</feature>
<comment type="caution">
    <text evidence="2">The sequence shown here is derived from an EMBL/GenBank/DDBJ whole genome shotgun (WGS) entry which is preliminary data.</text>
</comment>
<keyword evidence="1" id="KW-0812">Transmembrane</keyword>
<dbReference type="Proteomes" id="UP001345963">
    <property type="component" value="Unassembled WGS sequence"/>
</dbReference>
<dbReference type="EMBL" id="JAHUTI010085958">
    <property type="protein sequence ID" value="MED6259697.1"/>
    <property type="molecule type" value="Genomic_DNA"/>
</dbReference>
<evidence type="ECO:0000256" key="1">
    <source>
        <dbReference type="SAM" id="Phobius"/>
    </source>
</evidence>
<reference evidence="2 3" key="1">
    <citation type="submission" date="2021-07" db="EMBL/GenBank/DDBJ databases">
        <authorList>
            <person name="Palmer J.M."/>
        </authorList>
    </citation>
    <scope>NUCLEOTIDE SEQUENCE [LARGE SCALE GENOMIC DNA]</scope>
    <source>
        <strain evidence="2 3">AT_MEX2019</strain>
        <tissue evidence="2">Muscle</tissue>
    </source>
</reference>
<proteinExistence type="predicted"/>
<sequence>MFESSFQPNGKKNANAKPEFVIFRNLSWVFMIFASFYEQLLGDRWGSTLTVRWSVRHTQTLLRAIWRDQLTQQSCFQAVGGSYSRKRHAERPQAGIYLLQGNCLPYSPPCNLKQSLLN</sequence>